<proteinExistence type="predicted"/>
<name>K1PED0_MAGGI</name>
<accession>K1PED0</accession>
<evidence type="ECO:0000256" key="1">
    <source>
        <dbReference type="SAM" id="MobiDB-lite"/>
    </source>
</evidence>
<evidence type="ECO:0000313" key="2">
    <source>
        <dbReference type="EMBL" id="EKC22272.1"/>
    </source>
</evidence>
<dbReference type="InParanoid" id="K1PED0"/>
<gene>
    <name evidence="2" type="ORF">CGI_10002559</name>
</gene>
<reference evidence="2" key="1">
    <citation type="journal article" date="2012" name="Nature">
        <title>The oyster genome reveals stress adaptation and complexity of shell formation.</title>
        <authorList>
            <person name="Zhang G."/>
            <person name="Fang X."/>
            <person name="Guo X."/>
            <person name="Li L."/>
            <person name="Luo R."/>
            <person name="Xu F."/>
            <person name="Yang P."/>
            <person name="Zhang L."/>
            <person name="Wang X."/>
            <person name="Qi H."/>
            <person name="Xiong Z."/>
            <person name="Que H."/>
            <person name="Xie Y."/>
            <person name="Holland P.W."/>
            <person name="Paps J."/>
            <person name="Zhu Y."/>
            <person name="Wu F."/>
            <person name="Chen Y."/>
            <person name="Wang J."/>
            <person name="Peng C."/>
            <person name="Meng J."/>
            <person name="Yang L."/>
            <person name="Liu J."/>
            <person name="Wen B."/>
            <person name="Zhang N."/>
            <person name="Huang Z."/>
            <person name="Zhu Q."/>
            <person name="Feng Y."/>
            <person name="Mount A."/>
            <person name="Hedgecock D."/>
            <person name="Xu Z."/>
            <person name="Liu Y."/>
            <person name="Domazet-Loso T."/>
            <person name="Du Y."/>
            <person name="Sun X."/>
            <person name="Zhang S."/>
            <person name="Liu B."/>
            <person name="Cheng P."/>
            <person name="Jiang X."/>
            <person name="Li J."/>
            <person name="Fan D."/>
            <person name="Wang W."/>
            <person name="Fu W."/>
            <person name="Wang T."/>
            <person name="Wang B."/>
            <person name="Zhang J."/>
            <person name="Peng Z."/>
            <person name="Li Y."/>
            <person name="Li N."/>
            <person name="Wang J."/>
            <person name="Chen M."/>
            <person name="He Y."/>
            <person name="Tan F."/>
            <person name="Song X."/>
            <person name="Zheng Q."/>
            <person name="Huang R."/>
            <person name="Yang H."/>
            <person name="Du X."/>
            <person name="Chen L."/>
            <person name="Yang M."/>
            <person name="Gaffney P.M."/>
            <person name="Wang S."/>
            <person name="Luo L."/>
            <person name="She Z."/>
            <person name="Ming Y."/>
            <person name="Huang W."/>
            <person name="Zhang S."/>
            <person name="Huang B."/>
            <person name="Zhang Y."/>
            <person name="Qu T."/>
            <person name="Ni P."/>
            <person name="Miao G."/>
            <person name="Wang J."/>
            <person name="Wang Q."/>
            <person name="Steinberg C.E."/>
            <person name="Wang H."/>
            <person name="Li N."/>
            <person name="Qian L."/>
            <person name="Zhang G."/>
            <person name="Li Y."/>
            <person name="Yang H."/>
            <person name="Liu X."/>
            <person name="Wang J."/>
            <person name="Yin Y."/>
            <person name="Wang J."/>
        </authorList>
    </citation>
    <scope>NUCLEOTIDE SEQUENCE [LARGE SCALE GENOMIC DNA]</scope>
    <source>
        <strain evidence="2">05x7-T-G4-1.051#20</strain>
    </source>
</reference>
<sequence>MIIKGLETAIRNIVMPQFPQTIDDLRTKSAIAEMTVLMNNQSLSTETSDNSVVNAMSAVCDVTNQLQQTIVAMRTNPPNNMPYHEDTADHPAPGYSRYDFRQANRYRGPPPQQSHPTK</sequence>
<dbReference type="HOGENOM" id="CLU_2075412_0_0_1"/>
<protein>
    <submittedName>
        <fullName evidence="2">Uncharacterized protein</fullName>
    </submittedName>
</protein>
<feature type="compositionally biased region" description="Pro residues" evidence="1">
    <location>
        <begin position="108"/>
        <end position="118"/>
    </location>
</feature>
<dbReference type="AlphaFoldDB" id="K1PED0"/>
<dbReference type="EMBL" id="JH815899">
    <property type="protein sequence ID" value="EKC22272.1"/>
    <property type="molecule type" value="Genomic_DNA"/>
</dbReference>
<feature type="region of interest" description="Disordered" evidence="1">
    <location>
        <begin position="75"/>
        <end position="118"/>
    </location>
</feature>
<organism evidence="2">
    <name type="scientific">Magallana gigas</name>
    <name type="common">Pacific oyster</name>
    <name type="synonym">Crassostrea gigas</name>
    <dbReference type="NCBI Taxonomy" id="29159"/>
    <lineage>
        <taxon>Eukaryota</taxon>
        <taxon>Metazoa</taxon>
        <taxon>Spiralia</taxon>
        <taxon>Lophotrochozoa</taxon>
        <taxon>Mollusca</taxon>
        <taxon>Bivalvia</taxon>
        <taxon>Autobranchia</taxon>
        <taxon>Pteriomorphia</taxon>
        <taxon>Ostreida</taxon>
        <taxon>Ostreoidea</taxon>
        <taxon>Ostreidae</taxon>
        <taxon>Magallana</taxon>
    </lineage>
</organism>